<keyword evidence="3" id="KW-0813">Transport</keyword>
<feature type="transmembrane region" description="Helical" evidence="7">
    <location>
        <begin position="105"/>
        <end position="122"/>
    </location>
</feature>
<keyword evidence="4 7" id="KW-0812">Transmembrane</keyword>
<dbReference type="InterPro" id="IPR036259">
    <property type="entry name" value="MFS_trans_sf"/>
</dbReference>
<sequence>MTELPQLEDTHLDKEQKKITPQRVAFVVYVAFATFLCAGVIWGWSALLLILEKNGLYENLCDTENKICPERDKKLNLIFTSGTFAFFFSGLFGGISLDRFGSVKVYGVGSFFFTLGFIIFGASDLSEFNGYIAGMVFLGASSPCLLYSLMSIGRFYPGWESTIIGIVNCCFDASAIMFAIFKLIVDGTGARLGTIFIIYGFLCFYLAVGVFAWPELGLWNRINNHKMEPVEEHSKPNTKQISFLELIRTQLLTLDYLFFFMFMIVSVTWVSTYPGVVTLQLASFFGKSKGDQLATIFNYILPAGIFAIPGVGYLLDRKGLFISFLVLASLLTAWSILNMIKIVGVQILNFLIYTVTRALLYSALVSYLVQTFGFSSMGAIYGLSSLVCGVSVFLVSQYFLVEYTQVELKGDYKIPGIVQIVTMATCYALPIYVFFRGRRRSTESMTASPSQLNLMEGSQFSSDESIEMN</sequence>
<dbReference type="GO" id="GO:0022857">
    <property type="term" value="F:transmembrane transporter activity"/>
    <property type="evidence" value="ECO:0007669"/>
    <property type="project" value="InterPro"/>
</dbReference>
<accession>F2E7G6</accession>
<evidence type="ECO:0000256" key="5">
    <source>
        <dbReference type="ARBA" id="ARBA00022989"/>
    </source>
</evidence>
<dbReference type="Pfam" id="PF07690">
    <property type="entry name" value="MFS_1"/>
    <property type="match status" value="1"/>
</dbReference>
<evidence type="ECO:0000256" key="4">
    <source>
        <dbReference type="ARBA" id="ARBA00022692"/>
    </source>
</evidence>
<dbReference type="InterPro" id="IPR052599">
    <property type="entry name" value="SLC43A_AATransporter"/>
</dbReference>
<evidence type="ECO:0000256" key="7">
    <source>
        <dbReference type="SAM" id="Phobius"/>
    </source>
</evidence>
<evidence type="ECO:0000256" key="3">
    <source>
        <dbReference type="ARBA" id="ARBA00022448"/>
    </source>
</evidence>
<evidence type="ECO:0000256" key="6">
    <source>
        <dbReference type="ARBA" id="ARBA00023136"/>
    </source>
</evidence>
<feature type="transmembrane region" description="Helical" evidence="7">
    <location>
        <begin position="190"/>
        <end position="213"/>
    </location>
</feature>
<dbReference type="AlphaFoldDB" id="F2E7G6"/>
<dbReference type="PANTHER" id="PTHR20772:SF2">
    <property type="entry name" value="PROTEIN FMP42"/>
    <property type="match status" value="1"/>
</dbReference>
<reference evidence="8" key="1">
    <citation type="journal article" date="2011" name="Plant Physiol.">
        <title>Comprehensive sequence analysis of 24,783 barley full-length cDNAs derived from 12 clone libraries.</title>
        <authorList>
            <person name="Matsumoto T."/>
            <person name="Tanaka T."/>
            <person name="Sakai H."/>
            <person name="Amano N."/>
            <person name="Kanamori H."/>
            <person name="Kurita K."/>
            <person name="Kikuta A."/>
            <person name="Kamiya K."/>
            <person name="Yamamoto M."/>
            <person name="Ikawa H."/>
            <person name="Fujii N."/>
            <person name="Hori K."/>
            <person name="Itoh T."/>
            <person name="Sato K."/>
        </authorList>
    </citation>
    <scope>NUCLEOTIDE SEQUENCE</scope>
    <source>
        <tissue evidence="8">Shoot and root</tissue>
    </source>
</reference>
<dbReference type="SUPFAM" id="SSF103473">
    <property type="entry name" value="MFS general substrate transporter"/>
    <property type="match status" value="1"/>
</dbReference>
<feature type="transmembrane region" description="Helical" evidence="7">
    <location>
        <begin position="128"/>
        <end position="150"/>
    </location>
</feature>
<feature type="transmembrane region" description="Helical" evidence="7">
    <location>
        <begin position="350"/>
        <end position="369"/>
    </location>
</feature>
<feature type="transmembrane region" description="Helical" evidence="7">
    <location>
        <begin position="296"/>
        <end position="315"/>
    </location>
</feature>
<dbReference type="InterPro" id="IPR011701">
    <property type="entry name" value="MFS"/>
</dbReference>
<feature type="transmembrane region" description="Helical" evidence="7">
    <location>
        <begin position="381"/>
        <end position="400"/>
    </location>
</feature>
<comment type="subcellular location">
    <subcellularLocation>
        <location evidence="1">Membrane</location>
        <topology evidence="1">Multi-pass membrane protein</topology>
    </subcellularLocation>
</comment>
<organism evidence="8">
    <name type="scientific">Hordeum vulgare subsp. vulgare</name>
    <name type="common">Domesticated barley</name>
    <dbReference type="NCBI Taxonomy" id="112509"/>
    <lineage>
        <taxon>Eukaryota</taxon>
        <taxon>Viridiplantae</taxon>
        <taxon>Streptophyta</taxon>
        <taxon>Embryophyta</taxon>
        <taxon>Tracheophyta</taxon>
        <taxon>Spermatophyta</taxon>
        <taxon>Magnoliopsida</taxon>
        <taxon>Liliopsida</taxon>
        <taxon>Poales</taxon>
        <taxon>Poaceae</taxon>
        <taxon>BOP clade</taxon>
        <taxon>Pooideae</taxon>
        <taxon>Triticodae</taxon>
        <taxon>Triticeae</taxon>
        <taxon>Hordeinae</taxon>
        <taxon>Hordeum</taxon>
    </lineage>
</organism>
<keyword evidence="5 7" id="KW-1133">Transmembrane helix</keyword>
<evidence type="ECO:0000256" key="1">
    <source>
        <dbReference type="ARBA" id="ARBA00004141"/>
    </source>
</evidence>
<evidence type="ECO:0000256" key="2">
    <source>
        <dbReference type="ARBA" id="ARBA00006595"/>
    </source>
</evidence>
<dbReference type="Gene3D" id="1.20.1250.20">
    <property type="entry name" value="MFS general substrate transporter like domains"/>
    <property type="match status" value="1"/>
</dbReference>
<feature type="transmembrane region" description="Helical" evidence="7">
    <location>
        <begin position="322"/>
        <end position="344"/>
    </location>
</feature>
<feature type="transmembrane region" description="Helical" evidence="7">
    <location>
        <begin position="256"/>
        <end position="276"/>
    </location>
</feature>
<feature type="transmembrane region" description="Helical" evidence="7">
    <location>
        <begin position="162"/>
        <end position="184"/>
    </location>
</feature>
<dbReference type="PANTHER" id="PTHR20772">
    <property type="entry name" value="PROTEIN FMP42"/>
    <property type="match status" value="1"/>
</dbReference>
<comment type="similarity">
    <text evidence="2">Belongs to the SLC43A transporter (TC 2.A.1.44) family.</text>
</comment>
<evidence type="ECO:0000313" key="8">
    <source>
        <dbReference type="EMBL" id="BAK03288.1"/>
    </source>
</evidence>
<protein>
    <submittedName>
        <fullName evidence="8">Predicted protein</fullName>
    </submittedName>
</protein>
<feature type="transmembrane region" description="Helical" evidence="7">
    <location>
        <begin position="24"/>
        <end position="50"/>
    </location>
</feature>
<keyword evidence="6 7" id="KW-0472">Membrane</keyword>
<dbReference type="GO" id="GO:0016020">
    <property type="term" value="C:membrane"/>
    <property type="evidence" value="ECO:0007669"/>
    <property type="project" value="UniProtKB-SubCell"/>
</dbReference>
<dbReference type="EMBL" id="AK372090">
    <property type="protein sequence ID" value="BAK03288.1"/>
    <property type="molecule type" value="mRNA"/>
</dbReference>
<proteinExistence type="evidence at transcript level"/>
<name>F2E7G6_HORVV</name>
<feature type="transmembrane region" description="Helical" evidence="7">
    <location>
        <begin position="75"/>
        <end position="93"/>
    </location>
</feature>
<feature type="transmembrane region" description="Helical" evidence="7">
    <location>
        <begin position="412"/>
        <end position="435"/>
    </location>
</feature>